<keyword evidence="3" id="KW-1133">Transmembrane helix</keyword>
<reference evidence="5 6" key="1">
    <citation type="submission" date="2006-10" db="EMBL/GenBank/DDBJ databases">
        <title>The Genome Sequence of Batrachochytrium dendrobatidis JEL423.</title>
        <authorList>
            <consortium name="The Broad Institute Genome Sequencing Platform"/>
            <person name="Birren B."/>
            <person name="Lander E."/>
            <person name="Galagan J."/>
            <person name="Cuomo C."/>
            <person name="Devon K."/>
            <person name="Jaffe D."/>
            <person name="Butler J."/>
            <person name="Alvarez P."/>
            <person name="Gnerre S."/>
            <person name="Grabherr M."/>
            <person name="Kleber M."/>
            <person name="Mauceli E."/>
            <person name="Brockman W."/>
            <person name="Young S."/>
            <person name="LaButti K."/>
            <person name="Sykes S."/>
            <person name="DeCaprio D."/>
            <person name="Crawford M."/>
            <person name="Koehrsen M."/>
            <person name="Engels R."/>
            <person name="Montgomery P."/>
            <person name="Pearson M."/>
            <person name="Howarth C."/>
            <person name="Larson L."/>
            <person name="White J."/>
            <person name="O'Leary S."/>
            <person name="Kodira C."/>
            <person name="Zeng Q."/>
            <person name="Yandava C."/>
            <person name="Alvarado L."/>
            <person name="Longcore J."/>
            <person name="James T."/>
        </authorList>
    </citation>
    <scope>NUCLEOTIDE SEQUENCE [LARGE SCALE GENOMIC DNA]</scope>
    <source>
        <strain evidence="5 6">JEL423</strain>
    </source>
</reference>
<dbReference type="PANTHER" id="PTHR15715">
    <property type="entry name" value="CENTROSOMAL PROTEIN OF 170 KDA"/>
    <property type="match status" value="1"/>
</dbReference>
<feature type="compositionally biased region" description="Polar residues" evidence="2">
    <location>
        <begin position="588"/>
        <end position="604"/>
    </location>
</feature>
<dbReference type="Pfam" id="PF00498">
    <property type="entry name" value="FHA"/>
    <property type="match status" value="1"/>
</dbReference>
<dbReference type="InterPro" id="IPR000253">
    <property type="entry name" value="FHA_dom"/>
</dbReference>
<gene>
    <name evidence="5" type="ORF">BDEG_26815</name>
</gene>
<evidence type="ECO:0000256" key="2">
    <source>
        <dbReference type="SAM" id="MobiDB-lite"/>
    </source>
</evidence>
<evidence type="ECO:0000259" key="4">
    <source>
        <dbReference type="PROSITE" id="PS50006"/>
    </source>
</evidence>
<protein>
    <recommendedName>
        <fullName evidence="4">FHA domain-containing protein</fullName>
    </recommendedName>
</protein>
<evidence type="ECO:0000256" key="1">
    <source>
        <dbReference type="SAM" id="Coils"/>
    </source>
</evidence>
<dbReference type="GO" id="GO:0005737">
    <property type="term" value="C:cytoplasm"/>
    <property type="evidence" value="ECO:0007669"/>
    <property type="project" value="TreeGrafter"/>
</dbReference>
<dbReference type="VEuPathDB" id="FungiDB:BDEG_26815"/>
<sequence>MAAPEDSVPSTNNSAVMPSSRNTIIPFWLRTAMTRDELDFVRLESLNHTFTTKMLTLTQSQPIKIGRKVNPRILAEPTNGIFDAKVLSRVHAEILFENSTVYIRDLKSSNGTFINGTRLSEEGVTSALFELHNDDQLEFGIDIVDDDGVTIVYKKVSCKVSILDAAEAISWALMSNTSLGANKNTTMTSFDQAQFQSTQNQHDQQDQHARFVSAKVVAEAHTILDNEIRVASNAANVLKHIRKSFELIEEQALTQPEHRTLMAEGHESGGISQLLTAANTQEIISAKKDIAISKSMALSSEHIQSQLSPEYIKQVDDIATKHDVLAAKVSKLDADTKLHDAKLTKVQESVAEISQRSFTTSTSIDTLVAALAEADTPDATVSDAAAALTTCIKNTSLALAKITAVDERLDYTTTLFKDTQLNAFTRMQHQLDEFRLEANGIVTASTHQTTKELAEVKTKLQSEIKTSNSGTLKRLEGLDKAISNIKEHTRLQHTESERVQAIVDSAKKEVGEVIKMEKGFDTRLGGVVDDMDEMRALISSLRKEIEQMKKSVEAASTVAASARERAERAEKLLNANYAVGEHGLTNAIPNEISTPSQESRSGIITQRRRKYKSHDDLKECAELKPAKTNGSDDKSFVKRKDISVKTSSGATSFHAHSSLKTFGFAMVYAVLGAACFYIAMQLVTS</sequence>
<dbReference type="OrthoDB" id="687730at2759"/>
<dbReference type="SMART" id="SM00240">
    <property type="entry name" value="FHA"/>
    <property type="match status" value="1"/>
</dbReference>
<feature type="domain" description="FHA" evidence="4">
    <location>
        <begin position="63"/>
        <end position="119"/>
    </location>
</feature>
<evidence type="ECO:0000313" key="6">
    <source>
        <dbReference type="Proteomes" id="UP000077115"/>
    </source>
</evidence>
<feature type="coiled-coil region" evidence="1">
    <location>
        <begin position="531"/>
        <end position="572"/>
    </location>
</feature>
<dbReference type="PANTHER" id="PTHR15715:SF37">
    <property type="entry name" value="LD47843P"/>
    <property type="match status" value="1"/>
</dbReference>
<dbReference type="PROSITE" id="PS50006">
    <property type="entry name" value="FHA_DOMAIN"/>
    <property type="match status" value="1"/>
</dbReference>
<dbReference type="InterPro" id="IPR008984">
    <property type="entry name" value="SMAD_FHA_dom_sf"/>
</dbReference>
<feature type="transmembrane region" description="Helical" evidence="3">
    <location>
        <begin position="662"/>
        <end position="683"/>
    </location>
</feature>
<evidence type="ECO:0000256" key="3">
    <source>
        <dbReference type="SAM" id="Phobius"/>
    </source>
</evidence>
<keyword evidence="3" id="KW-0472">Membrane</keyword>
<dbReference type="Gene3D" id="2.60.200.20">
    <property type="match status" value="1"/>
</dbReference>
<keyword evidence="3" id="KW-0812">Transmembrane</keyword>
<name>A0A177WUC4_BATDL</name>
<organism evidence="5 6">
    <name type="scientific">Batrachochytrium dendrobatidis (strain JEL423)</name>
    <dbReference type="NCBI Taxonomy" id="403673"/>
    <lineage>
        <taxon>Eukaryota</taxon>
        <taxon>Fungi</taxon>
        <taxon>Fungi incertae sedis</taxon>
        <taxon>Chytridiomycota</taxon>
        <taxon>Chytridiomycota incertae sedis</taxon>
        <taxon>Chytridiomycetes</taxon>
        <taxon>Rhizophydiales</taxon>
        <taxon>Rhizophydiales incertae sedis</taxon>
        <taxon>Batrachochytrium</taxon>
    </lineage>
</organism>
<dbReference type="SUPFAM" id="SSF49879">
    <property type="entry name" value="SMAD/FHA domain"/>
    <property type="match status" value="1"/>
</dbReference>
<accession>A0A177WUC4</accession>
<evidence type="ECO:0000313" key="5">
    <source>
        <dbReference type="EMBL" id="OAJ43456.1"/>
    </source>
</evidence>
<dbReference type="STRING" id="403673.A0A177WUC4"/>
<dbReference type="InterPro" id="IPR051176">
    <property type="entry name" value="Cent_Immune-Sig_Mod"/>
</dbReference>
<reference evidence="5 6" key="2">
    <citation type="submission" date="2016-05" db="EMBL/GenBank/DDBJ databases">
        <title>Lineage-specific infection strategies underlie the spectrum of fungal disease in amphibians.</title>
        <authorList>
            <person name="Cuomo C.A."/>
            <person name="Farrer R.A."/>
            <person name="James T."/>
            <person name="Longcore J."/>
            <person name="Birren B."/>
        </authorList>
    </citation>
    <scope>NUCLEOTIDE SEQUENCE [LARGE SCALE GENOMIC DNA]</scope>
    <source>
        <strain evidence="5 6">JEL423</strain>
    </source>
</reference>
<proteinExistence type="predicted"/>
<dbReference type="EMBL" id="DS022310">
    <property type="protein sequence ID" value="OAJ43456.1"/>
    <property type="molecule type" value="Genomic_DNA"/>
</dbReference>
<dbReference type="Proteomes" id="UP000077115">
    <property type="component" value="Unassembled WGS sequence"/>
</dbReference>
<dbReference type="AlphaFoldDB" id="A0A177WUC4"/>
<dbReference type="eggNOG" id="KOG3872">
    <property type="taxonomic scope" value="Eukaryota"/>
</dbReference>
<keyword evidence="1" id="KW-0175">Coiled coil</keyword>
<feature type="region of interest" description="Disordered" evidence="2">
    <location>
        <begin position="588"/>
        <end position="608"/>
    </location>
</feature>